<dbReference type="EMBL" id="QKVK01000003">
    <property type="protein sequence ID" value="PZF77263.1"/>
    <property type="molecule type" value="Genomic_DNA"/>
</dbReference>
<comment type="caution">
    <text evidence="1">The sequence shown here is derived from an EMBL/GenBank/DDBJ whole genome shotgun (WGS) entry which is preliminary data.</text>
</comment>
<organism evidence="1 2">
    <name type="scientific">Aestuariivirga litoralis</name>
    <dbReference type="NCBI Taxonomy" id="2650924"/>
    <lineage>
        <taxon>Bacteria</taxon>
        <taxon>Pseudomonadati</taxon>
        <taxon>Pseudomonadota</taxon>
        <taxon>Alphaproteobacteria</taxon>
        <taxon>Hyphomicrobiales</taxon>
        <taxon>Aestuariivirgaceae</taxon>
        <taxon>Aestuariivirga</taxon>
    </lineage>
</organism>
<accession>A0A2W2CAQ0</accession>
<sequence length="233" mass="24917">MTPVIGVDGCPGGWIAVRWAETVSHHLCRSFAEVLAMDAAVIAVDMPIGFPEGSGRAAEREVRSRLGGRQSSVFSVPARAAVMCADYREACAANLAASDPPKKVSKQIFHIFPKMREIDALMTPQLQARVIEVHPELAFWAMHGEAPLPLPKKVKGQPHAPGLALRKALLADAGFPLEALPPAAYRRADVGADDLIDGCACAWSARRILEGRAISFPADPPLDARGLRMAISA</sequence>
<dbReference type="InterPro" id="IPR007362">
    <property type="entry name" value="DUF429"/>
</dbReference>
<dbReference type="Pfam" id="PF04250">
    <property type="entry name" value="DUF429"/>
    <property type="match status" value="1"/>
</dbReference>
<proteinExistence type="predicted"/>
<dbReference type="AlphaFoldDB" id="A0A2W2CAQ0"/>
<keyword evidence="2" id="KW-1185">Reference proteome</keyword>
<dbReference type="RefSeq" id="WP_111197586.1">
    <property type="nucleotide sequence ID" value="NZ_QKVK01000003.1"/>
</dbReference>
<evidence type="ECO:0000313" key="1">
    <source>
        <dbReference type="EMBL" id="PZF77263.1"/>
    </source>
</evidence>
<evidence type="ECO:0000313" key="2">
    <source>
        <dbReference type="Proteomes" id="UP000248795"/>
    </source>
</evidence>
<gene>
    <name evidence="1" type="ORF">DK847_08010</name>
</gene>
<name>A0A2W2CAQ0_9HYPH</name>
<protein>
    <submittedName>
        <fullName evidence="1">DUF429 domain-containing protein</fullName>
    </submittedName>
</protein>
<reference evidence="2" key="1">
    <citation type="submission" date="2018-06" db="EMBL/GenBank/DDBJ databases">
        <title>Aestuariibacter litoralis strain KCTC 52945T.</title>
        <authorList>
            <person name="Li X."/>
            <person name="Salam N."/>
            <person name="Li J.-L."/>
            <person name="Chen Y.-M."/>
            <person name="Yang Z.-W."/>
            <person name="Zhang L.-Y."/>
            <person name="Han M.-X."/>
            <person name="Xiao M."/>
            <person name="Li W.-J."/>
        </authorList>
    </citation>
    <scope>NUCLEOTIDE SEQUENCE [LARGE SCALE GENOMIC DNA]</scope>
    <source>
        <strain evidence="2">KCTC 52945</strain>
    </source>
</reference>
<dbReference type="Proteomes" id="UP000248795">
    <property type="component" value="Unassembled WGS sequence"/>
</dbReference>